<feature type="compositionally biased region" description="Basic and acidic residues" evidence="9">
    <location>
        <begin position="225"/>
        <end position="241"/>
    </location>
</feature>
<feature type="compositionally biased region" description="Basic residues" evidence="9">
    <location>
        <begin position="87"/>
        <end position="96"/>
    </location>
</feature>
<sequence>MQSAMEQTRYWMWTRSKLMSSTGRPLLDPSIPMVSNGSSSYESWEEKAFAEDSAAHLGGCVWPPRSYSCSFCRREFRSAQALGGHMNVHRRDRARLKQPPSPPMSENGDDHDHHNLKAQLIPPQVCSSVDNQNTNPNSAATQLPLSFSTVLVSPPSFSSSYVSTTQVDHSIHELTLGRWINYSKRRSNNNPSDVEDHDQGIVRKRRRIDYHDDEEGGGEDDELDLELRLGDRPKSTTKDINIKTTALE</sequence>
<dbReference type="SUPFAM" id="SSF57667">
    <property type="entry name" value="beta-beta-alpha zinc fingers"/>
    <property type="match status" value="1"/>
</dbReference>
<accession>A0A9D5D4P0</accession>
<evidence type="ECO:0000313" key="12">
    <source>
        <dbReference type="Proteomes" id="UP001085076"/>
    </source>
</evidence>
<protein>
    <recommendedName>
        <fullName evidence="10">C2H2-type domain-containing protein</fullName>
    </recommendedName>
</protein>
<keyword evidence="3 8" id="KW-0863">Zinc-finger</keyword>
<gene>
    <name evidence="11" type="ORF">J5N97_002381</name>
</gene>
<evidence type="ECO:0000256" key="5">
    <source>
        <dbReference type="ARBA" id="ARBA00023015"/>
    </source>
</evidence>
<reference evidence="11" key="1">
    <citation type="submission" date="2021-03" db="EMBL/GenBank/DDBJ databases">
        <authorList>
            <person name="Li Z."/>
            <person name="Yang C."/>
        </authorList>
    </citation>
    <scope>NUCLEOTIDE SEQUENCE</scope>
    <source>
        <strain evidence="11">Dzin_1.0</strain>
        <tissue evidence="11">Leaf</tissue>
    </source>
</reference>
<reference evidence="11" key="2">
    <citation type="journal article" date="2022" name="Hortic Res">
        <title>The genome of Dioscorea zingiberensis sheds light on the biosynthesis, origin and evolution of the medicinally important diosgenin saponins.</title>
        <authorList>
            <person name="Li Y."/>
            <person name="Tan C."/>
            <person name="Li Z."/>
            <person name="Guo J."/>
            <person name="Li S."/>
            <person name="Chen X."/>
            <person name="Wang C."/>
            <person name="Dai X."/>
            <person name="Yang H."/>
            <person name="Song W."/>
            <person name="Hou L."/>
            <person name="Xu J."/>
            <person name="Tong Z."/>
            <person name="Xu A."/>
            <person name="Yuan X."/>
            <person name="Wang W."/>
            <person name="Yang Q."/>
            <person name="Chen L."/>
            <person name="Sun Z."/>
            <person name="Wang K."/>
            <person name="Pan B."/>
            <person name="Chen J."/>
            <person name="Bao Y."/>
            <person name="Liu F."/>
            <person name="Qi X."/>
            <person name="Gang D.R."/>
            <person name="Wen J."/>
            <person name="Li J."/>
        </authorList>
    </citation>
    <scope>NUCLEOTIDE SEQUENCE</scope>
    <source>
        <strain evidence="11">Dzin_1.0</strain>
    </source>
</reference>
<dbReference type="PROSITE" id="PS50157">
    <property type="entry name" value="ZINC_FINGER_C2H2_2"/>
    <property type="match status" value="1"/>
</dbReference>
<evidence type="ECO:0000256" key="8">
    <source>
        <dbReference type="PROSITE-ProRule" id="PRU00042"/>
    </source>
</evidence>
<dbReference type="InterPro" id="IPR013087">
    <property type="entry name" value="Znf_C2H2_type"/>
</dbReference>
<keyword evidence="12" id="KW-1185">Reference proteome</keyword>
<comment type="subcellular location">
    <subcellularLocation>
        <location evidence="1">Nucleus</location>
    </subcellularLocation>
</comment>
<keyword evidence="4" id="KW-0862">Zinc</keyword>
<dbReference type="OrthoDB" id="1708403at2759"/>
<dbReference type="PANTHER" id="PTHR45801:SF110">
    <property type="entry name" value="TRANSCRIPTIONAL REGULATOR SUPERMAN"/>
    <property type="match status" value="1"/>
</dbReference>
<dbReference type="Pfam" id="PF13912">
    <property type="entry name" value="zf-C2H2_6"/>
    <property type="match status" value="1"/>
</dbReference>
<comment type="caution">
    <text evidence="11">The sequence shown here is derived from an EMBL/GenBank/DDBJ whole genome shotgun (WGS) entry which is preliminary data.</text>
</comment>
<dbReference type="InterPro" id="IPR036236">
    <property type="entry name" value="Znf_C2H2_sf"/>
</dbReference>
<proteinExistence type="predicted"/>
<dbReference type="EMBL" id="JAGGNH010000001">
    <property type="protein sequence ID" value="KAJ0984025.1"/>
    <property type="molecule type" value="Genomic_DNA"/>
</dbReference>
<dbReference type="Proteomes" id="UP001085076">
    <property type="component" value="Miscellaneous, Linkage group lg01"/>
</dbReference>
<dbReference type="AlphaFoldDB" id="A0A9D5D4P0"/>
<dbReference type="PROSITE" id="PS00028">
    <property type="entry name" value="ZINC_FINGER_C2H2_1"/>
    <property type="match status" value="1"/>
</dbReference>
<feature type="compositionally biased region" description="Acidic residues" evidence="9">
    <location>
        <begin position="211"/>
        <end position="224"/>
    </location>
</feature>
<evidence type="ECO:0000256" key="6">
    <source>
        <dbReference type="ARBA" id="ARBA00023163"/>
    </source>
</evidence>
<keyword evidence="5" id="KW-0805">Transcription regulation</keyword>
<dbReference type="Gene3D" id="3.30.160.60">
    <property type="entry name" value="Classic Zinc Finger"/>
    <property type="match status" value="1"/>
</dbReference>
<feature type="region of interest" description="Disordered" evidence="9">
    <location>
        <begin position="86"/>
        <end position="112"/>
    </location>
</feature>
<feature type="domain" description="C2H2-type" evidence="10">
    <location>
        <begin position="67"/>
        <end position="94"/>
    </location>
</feature>
<keyword evidence="7" id="KW-0539">Nucleus</keyword>
<dbReference type="InterPro" id="IPR052426">
    <property type="entry name" value="Plant_dev_regulator"/>
</dbReference>
<evidence type="ECO:0000256" key="7">
    <source>
        <dbReference type="ARBA" id="ARBA00023242"/>
    </source>
</evidence>
<evidence type="ECO:0000256" key="4">
    <source>
        <dbReference type="ARBA" id="ARBA00022833"/>
    </source>
</evidence>
<dbReference type="GO" id="GO:0008270">
    <property type="term" value="F:zinc ion binding"/>
    <property type="evidence" value="ECO:0007669"/>
    <property type="project" value="UniProtKB-KW"/>
</dbReference>
<name>A0A9D5D4P0_9LILI</name>
<dbReference type="SMART" id="SM00355">
    <property type="entry name" value="ZnF_C2H2"/>
    <property type="match status" value="1"/>
</dbReference>
<evidence type="ECO:0000259" key="10">
    <source>
        <dbReference type="PROSITE" id="PS50157"/>
    </source>
</evidence>
<dbReference type="PANTHER" id="PTHR45801">
    <property type="entry name" value="OS07G0101800 PROTEIN"/>
    <property type="match status" value="1"/>
</dbReference>
<evidence type="ECO:0000256" key="1">
    <source>
        <dbReference type="ARBA" id="ARBA00004123"/>
    </source>
</evidence>
<evidence type="ECO:0000256" key="2">
    <source>
        <dbReference type="ARBA" id="ARBA00022723"/>
    </source>
</evidence>
<keyword evidence="2" id="KW-0479">Metal-binding</keyword>
<evidence type="ECO:0000313" key="11">
    <source>
        <dbReference type="EMBL" id="KAJ0984025.1"/>
    </source>
</evidence>
<feature type="region of interest" description="Disordered" evidence="9">
    <location>
        <begin position="210"/>
        <end position="248"/>
    </location>
</feature>
<evidence type="ECO:0000256" key="9">
    <source>
        <dbReference type="SAM" id="MobiDB-lite"/>
    </source>
</evidence>
<dbReference type="GO" id="GO:0005634">
    <property type="term" value="C:nucleus"/>
    <property type="evidence" value="ECO:0007669"/>
    <property type="project" value="UniProtKB-SubCell"/>
</dbReference>
<keyword evidence="6" id="KW-0804">Transcription</keyword>
<organism evidence="11 12">
    <name type="scientific">Dioscorea zingiberensis</name>
    <dbReference type="NCBI Taxonomy" id="325984"/>
    <lineage>
        <taxon>Eukaryota</taxon>
        <taxon>Viridiplantae</taxon>
        <taxon>Streptophyta</taxon>
        <taxon>Embryophyta</taxon>
        <taxon>Tracheophyta</taxon>
        <taxon>Spermatophyta</taxon>
        <taxon>Magnoliopsida</taxon>
        <taxon>Liliopsida</taxon>
        <taxon>Dioscoreales</taxon>
        <taxon>Dioscoreaceae</taxon>
        <taxon>Dioscorea</taxon>
    </lineage>
</organism>
<evidence type="ECO:0000256" key="3">
    <source>
        <dbReference type="ARBA" id="ARBA00022771"/>
    </source>
</evidence>